<dbReference type="PIRSF" id="PIRSF000103">
    <property type="entry name" value="HIBADH"/>
    <property type="match status" value="1"/>
</dbReference>
<keyword evidence="2" id="KW-0520">NAD</keyword>
<dbReference type="AlphaFoldDB" id="A0A239DGU9"/>
<dbReference type="InterPro" id="IPR013328">
    <property type="entry name" value="6PGD_dom2"/>
</dbReference>
<dbReference type="InterPro" id="IPR015815">
    <property type="entry name" value="HIBADH-related"/>
</dbReference>
<dbReference type="Gene3D" id="3.40.50.720">
    <property type="entry name" value="NAD(P)-binding Rossmann-like Domain"/>
    <property type="match status" value="1"/>
</dbReference>
<dbReference type="GO" id="GO:0050661">
    <property type="term" value="F:NADP binding"/>
    <property type="evidence" value="ECO:0007669"/>
    <property type="project" value="InterPro"/>
</dbReference>
<organism evidence="6 7">
    <name type="scientific">Edaphosphingomonas laterariae</name>
    <dbReference type="NCBI Taxonomy" id="861865"/>
    <lineage>
        <taxon>Bacteria</taxon>
        <taxon>Pseudomonadati</taxon>
        <taxon>Pseudomonadota</taxon>
        <taxon>Alphaproteobacteria</taxon>
        <taxon>Sphingomonadales</taxon>
        <taxon>Rhizorhabdaceae</taxon>
        <taxon>Edaphosphingomonas</taxon>
    </lineage>
</organism>
<gene>
    <name evidence="6" type="ORF">SAMN06295912_10475</name>
</gene>
<evidence type="ECO:0000256" key="2">
    <source>
        <dbReference type="ARBA" id="ARBA00023027"/>
    </source>
</evidence>
<dbReference type="PANTHER" id="PTHR22981">
    <property type="entry name" value="3-HYDROXYISOBUTYRATE DEHYDROGENASE-RELATED"/>
    <property type="match status" value="1"/>
</dbReference>
<evidence type="ECO:0000256" key="3">
    <source>
        <dbReference type="PIRSR" id="PIRSR000103-1"/>
    </source>
</evidence>
<reference evidence="7" key="1">
    <citation type="submission" date="2017-06" db="EMBL/GenBank/DDBJ databases">
        <authorList>
            <person name="Varghese N."/>
            <person name="Submissions S."/>
        </authorList>
    </citation>
    <scope>NUCLEOTIDE SEQUENCE [LARGE SCALE GENOMIC DNA]</scope>
    <source>
        <strain evidence="7">LNB2</strain>
    </source>
</reference>
<dbReference type="EMBL" id="FZOS01000004">
    <property type="protein sequence ID" value="SNS31018.1"/>
    <property type="molecule type" value="Genomic_DNA"/>
</dbReference>
<dbReference type="InterPro" id="IPR008927">
    <property type="entry name" value="6-PGluconate_DH-like_C_sf"/>
</dbReference>
<dbReference type="Proteomes" id="UP000198281">
    <property type="component" value="Unassembled WGS sequence"/>
</dbReference>
<keyword evidence="7" id="KW-1185">Reference proteome</keyword>
<evidence type="ECO:0000259" key="4">
    <source>
        <dbReference type="Pfam" id="PF03446"/>
    </source>
</evidence>
<dbReference type="Pfam" id="PF14833">
    <property type="entry name" value="NAD_binding_11"/>
    <property type="match status" value="1"/>
</dbReference>
<accession>A0A239DGU9</accession>
<feature type="domain" description="3-hydroxyisobutyrate dehydrogenase-like NAD-binding" evidence="5">
    <location>
        <begin position="154"/>
        <end position="273"/>
    </location>
</feature>
<evidence type="ECO:0000313" key="6">
    <source>
        <dbReference type="EMBL" id="SNS31018.1"/>
    </source>
</evidence>
<proteinExistence type="predicted"/>
<dbReference type="SUPFAM" id="SSF48179">
    <property type="entry name" value="6-phosphogluconate dehydrogenase C-terminal domain-like"/>
    <property type="match status" value="1"/>
</dbReference>
<dbReference type="SUPFAM" id="SSF51735">
    <property type="entry name" value="NAD(P)-binding Rossmann-fold domains"/>
    <property type="match status" value="1"/>
</dbReference>
<dbReference type="Gene3D" id="1.10.1040.10">
    <property type="entry name" value="N-(1-d-carboxylethyl)-l-norvaline Dehydrogenase, domain 2"/>
    <property type="match status" value="1"/>
</dbReference>
<name>A0A239DGU9_9SPHN</name>
<feature type="domain" description="6-phosphogluconate dehydrogenase NADP-binding" evidence="4">
    <location>
        <begin position="1"/>
        <end position="148"/>
    </location>
</feature>
<feature type="active site" evidence="3">
    <location>
        <position position="160"/>
    </location>
</feature>
<evidence type="ECO:0000259" key="5">
    <source>
        <dbReference type="Pfam" id="PF14833"/>
    </source>
</evidence>
<sequence length="288" mass="29939">MGLPMSSNLQRKGFDLNVFDLDAGRMDQLAALGARKAASIADAARGADVVVTMLPATPHVEAVVLGADGVLANIDAGAVLMDMSTIDANGTDRVARACAERGIAFTDCPVGRLVLHAERGESLFMVGADDPTFDRVKPLLDAMGTAIHRCGAPGMGSRMKVINNFLLLTVAEVCAEAIALGTKLGLDIETMRDVTGATTAQNGQLHTLMVNKVLKGDVTPGFTIDLAFKDMSLAMTAAAEQRIGLPVGAAAHAVFGGARATDFATKDYSALLDFACERAGIAPPRLKA</sequence>
<dbReference type="Pfam" id="PF03446">
    <property type="entry name" value="NAD_binding_2"/>
    <property type="match status" value="1"/>
</dbReference>
<evidence type="ECO:0000313" key="7">
    <source>
        <dbReference type="Proteomes" id="UP000198281"/>
    </source>
</evidence>
<dbReference type="GO" id="GO:0051287">
    <property type="term" value="F:NAD binding"/>
    <property type="evidence" value="ECO:0007669"/>
    <property type="project" value="InterPro"/>
</dbReference>
<keyword evidence="1" id="KW-0560">Oxidoreductase</keyword>
<dbReference type="InterPro" id="IPR006115">
    <property type="entry name" value="6PGDH_NADP-bd"/>
</dbReference>
<dbReference type="GO" id="GO:0016616">
    <property type="term" value="F:oxidoreductase activity, acting on the CH-OH group of donors, NAD or NADP as acceptor"/>
    <property type="evidence" value="ECO:0007669"/>
    <property type="project" value="TreeGrafter"/>
</dbReference>
<dbReference type="InterPro" id="IPR029154">
    <property type="entry name" value="HIBADH-like_NADP-bd"/>
</dbReference>
<protein>
    <submittedName>
        <fullName evidence="6">4-hydroxybutyrate dehydrogenase / sulfolactaldehyde 3-reductase</fullName>
    </submittedName>
</protein>
<dbReference type="PANTHER" id="PTHR22981:SF7">
    <property type="entry name" value="3-HYDROXYISOBUTYRATE DEHYDROGENASE, MITOCHONDRIAL"/>
    <property type="match status" value="1"/>
</dbReference>
<evidence type="ECO:0000256" key="1">
    <source>
        <dbReference type="ARBA" id="ARBA00023002"/>
    </source>
</evidence>
<dbReference type="InterPro" id="IPR036291">
    <property type="entry name" value="NAD(P)-bd_dom_sf"/>
</dbReference>